<dbReference type="InterPro" id="IPR051082">
    <property type="entry name" value="Pentapeptide-BTB/POZ_domain"/>
</dbReference>
<evidence type="ECO:0008006" key="4">
    <source>
        <dbReference type="Google" id="ProtNLM"/>
    </source>
</evidence>
<sequence length="247" mass="26749">MLFYFLRKTPDQPRHFVIADDERSSACKALATSSPHDTTLVSQNLRRVFLHDADLCSRNLTNADLRGASLCSCRLDHAVLRGANLSGADLAGASLINASLTGADLSYASFIGADLSDADLTGTIARGADFRNATLTNTRFIGAVCTMARFGGQDLARTDFSGAVLTELRFSPAFWEGQVIYNMPISFSDGEWRISFVNGRVVREARRGPASLNRDAPHAEGSRPPANEPDPMKADPVAITINIEERT</sequence>
<proteinExistence type="predicted"/>
<name>A0ABU7TZL9_9PROT</name>
<comment type="caution">
    <text evidence="2">The sequence shown here is derived from an EMBL/GenBank/DDBJ whole genome shotgun (WGS) entry which is preliminary data.</text>
</comment>
<dbReference type="InterPro" id="IPR001646">
    <property type="entry name" value="5peptide_repeat"/>
</dbReference>
<dbReference type="PANTHER" id="PTHR14136:SF17">
    <property type="entry name" value="BTB_POZ DOMAIN-CONTAINING PROTEIN KCTD9"/>
    <property type="match status" value="1"/>
</dbReference>
<reference evidence="2 3" key="1">
    <citation type="submission" date="2023-10" db="EMBL/GenBank/DDBJ databases">
        <title>Sorlinia euscelidii gen. nov., sp. nov., an acetic acid bacteria isolated from the gut of Euscelidius variegatus emitter.</title>
        <authorList>
            <person name="Michoud G."/>
            <person name="Marasco R."/>
            <person name="Seferji K."/>
            <person name="Gonella E."/>
            <person name="Garuglieri E."/>
            <person name="Alma A."/>
            <person name="Mapelli F."/>
            <person name="Borin S."/>
            <person name="Daffonchio D."/>
            <person name="Crotti E."/>
        </authorList>
    </citation>
    <scope>NUCLEOTIDE SEQUENCE [LARGE SCALE GENOMIC DNA]</scope>
    <source>
        <strain evidence="2 3">EV16P</strain>
    </source>
</reference>
<keyword evidence="3" id="KW-1185">Reference proteome</keyword>
<dbReference type="EMBL" id="JAWJZY010000001">
    <property type="protein sequence ID" value="MEE8658025.1"/>
    <property type="molecule type" value="Genomic_DNA"/>
</dbReference>
<evidence type="ECO:0000313" key="2">
    <source>
        <dbReference type="EMBL" id="MEE8658025.1"/>
    </source>
</evidence>
<organism evidence="2 3">
    <name type="scientific">Sorlinia euscelidii</name>
    <dbReference type="NCBI Taxonomy" id="3081148"/>
    <lineage>
        <taxon>Bacteria</taxon>
        <taxon>Pseudomonadati</taxon>
        <taxon>Pseudomonadota</taxon>
        <taxon>Alphaproteobacteria</taxon>
        <taxon>Acetobacterales</taxon>
        <taxon>Acetobacteraceae</taxon>
        <taxon>Sorlinia</taxon>
    </lineage>
</organism>
<dbReference type="Pfam" id="PF00805">
    <property type="entry name" value="Pentapeptide"/>
    <property type="match status" value="2"/>
</dbReference>
<dbReference type="SUPFAM" id="SSF141571">
    <property type="entry name" value="Pentapeptide repeat-like"/>
    <property type="match status" value="1"/>
</dbReference>
<evidence type="ECO:0000313" key="3">
    <source>
        <dbReference type="Proteomes" id="UP001312908"/>
    </source>
</evidence>
<evidence type="ECO:0000256" key="1">
    <source>
        <dbReference type="SAM" id="MobiDB-lite"/>
    </source>
</evidence>
<protein>
    <recommendedName>
        <fullName evidence="4">Pentapeptide repeat-containing protein</fullName>
    </recommendedName>
</protein>
<dbReference type="Proteomes" id="UP001312908">
    <property type="component" value="Unassembled WGS sequence"/>
</dbReference>
<dbReference type="PANTHER" id="PTHR14136">
    <property type="entry name" value="BTB_POZ DOMAIN-CONTAINING PROTEIN KCTD9"/>
    <property type="match status" value="1"/>
</dbReference>
<dbReference type="Gene3D" id="2.160.20.80">
    <property type="entry name" value="E3 ubiquitin-protein ligase SopA"/>
    <property type="match status" value="1"/>
</dbReference>
<accession>A0ABU7TZL9</accession>
<feature type="region of interest" description="Disordered" evidence="1">
    <location>
        <begin position="207"/>
        <end position="237"/>
    </location>
</feature>
<gene>
    <name evidence="2" type="ORF">DOFOFD_03225</name>
</gene>